<evidence type="ECO:0000313" key="3">
    <source>
        <dbReference type="Proteomes" id="UP000318080"/>
    </source>
</evidence>
<evidence type="ECO:0000313" key="2">
    <source>
        <dbReference type="EMBL" id="TQE43079.1"/>
    </source>
</evidence>
<dbReference type="Proteomes" id="UP000318080">
    <property type="component" value="Unassembled WGS sequence"/>
</dbReference>
<evidence type="ECO:0000256" key="1">
    <source>
        <dbReference type="SAM" id="MobiDB-lite"/>
    </source>
</evidence>
<organism evidence="2 3">
    <name type="scientific">Corynebacterium phoceense</name>
    <dbReference type="NCBI Taxonomy" id="1686286"/>
    <lineage>
        <taxon>Bacteria</taxon>
        <taxon>Bacillati</taxon>
        <taxon>Actinomycetota</taxon>
        <taxon>Actinomycetes</taxon>
        <taxon>Mycobacteriales</taxon>
        <taxon>Corynebacteriaceae</taxon>
        <taxon>Corynebacterium</taxon>
    </lineage>
</organism>
<dbReference type="AlphaFoldDB" id="A0A540R5R2"/>
<name>A0A540R5R2_9CORY</name>
<dbReference type="RefSeq" id="WP_141629098.1">
    <property type="nucleotide sequence ID" value="NZ_JANIKL010000003.1"/>
</dbReference>
<comment type="caution">
    <text evidence="2">The sequence shown here is derived from an EMBL/GenBank/DDBJ whole genome shotgun (WGS) entry which is preliminary data.</text>
</comment>
<sequence>MAVHAAPNDNATEHATVGEPGAHGQTVVTFDATSGAKGASASSATDMLWRLVPVLLALGAWARTS</sequence>
<keyword evidence="3" id="KW-1185">Reference proteome</keyword>
<dbReference type="EMBL" id="VHIR01000013">
    <property type="protein sequence ID" value="TQE43079.1"/>
    <property type="molecule type" value="Genomic_DNA"/>
</dbReference>
<feature type="region of interest" description="Disordered" evidence="1">
    <location>
        <begin position="1"/>
        <end position="24"/>
    </location>
</feature>
<protein>
    <submittedName>
        <fullName evidence="2">Uncharacterized protein</fullName>
    </submittedName>
</protein>
<gene>
    <name evidence="2" type="ORF">EJK80_09405</name>
</gene>
<proteinExistence type="predicted"/>
<reference evidence="2 3" key="1">
    <citation type="submission" date="2019-06" db="EMBL/GenBank/DDBJ databases">
        <title>Draft genome of C. phoceense Strain 272.</title>
        <authorList>
            <person name="Pacheco L.G.C."/>
            <person name="Barberis C.M."/>
            <person name="Almuzara M.N."/>
            <person name="Traglia G.M."/>
            <person name="Santos C.S."/>
            <person name="Rocha D.J.P.G."/>
            <person name="Aguiar E.R.G.R."/>
            <person name="Vay C.A."/>
        </authorList>
    </citation>
    <scope>NUCLEOTIDE SEQUENCE [LARGE SCALE GENOMIC DNA]</scope>
    <source>
        <strain evidence="2 3">272</strain>
    </source>
</reference>
<accession>A0A540R5R2</accession>